<sequence length="117" mass="13925">MFVRTYGLMYVKNAELFEQFFSELRRYYSHGSSAVNLDDMLAEFWTELLERMFRLVNVQYEFNDSYMECVSRHMEQLKPFGDVPRKLRLQLTRSFIAVRTFTRGLALMPEVVGKVST</sequence>
<evidence type="ECO:0000313" key="14">
    <source>
        <dbReference type="Proteomes" id="UP001529510"/>
    </source>
</evidence>
<dbReference type="Pfam" id="PF01153">
    <property type="entry name" value="Glypican"/>
    <property type="match status" value="1"/>
</dbReference>
<comment type="function">
    <text evidence="12">Cell surface proteoglycan.</text>
</comment>
<evidence type="ECO:0000256" key="6">
    <source>
        <dbReference type="ARBA" id="ARBA00022974"/>
    </source>
</evidence>
<keyword evidence="14" id="KW-1185">Reference proteome</keyword>
<keyword evidence="10 12" id="KW-0449">Lipoprotein</keyword>
<comment type="subcellular location">
    <subcellularLocation>
        <location evidence="1 12">Cell membrane</location>
        <topology evidence="1 12">Lipid-anchor</topology>
        <topology evidence="1 12">GPI-anchor</topology>
    </subcellularLocation>
</comment>
<name>A0ABD0PT23_CIRMR</name>
<evidence type="ECO:0000256" key="8">
    <source>
        <dbReference type="ARBA" id="ARBA00023180"/>
    </source>
</evidence>
<feature type="non-terminal residue" evidence="13">
    <location>
        <position position="117"/>
    </location>
</feature>
<keyword evidence="3" id="KW-1003">Cell membrane</keyword>
<keyword evidence="9 12" id="KW-0357">Heparan sulfate</keyword>
<evidence type="ECO:0000256" key="5">
    <source>
        <dbReference type="ARBA" id="ARBA00022729"/>
    </source>
</evidence>
<protein>
    <submittedName>
        <fullName evidence="13">Uncharacterized protein</fullName>
    </submittedName>
</protein>
<organism evidence="13 14">
    <name type="scientific">Cirrhinus mrigala</name>
    <name type="common">Mrigala</name>
    <dbReference type="NCBI Taxonomy" id="683832"/>
    <lineage>
        <taxon>Eukaryota</taxon>
        <taxon>Metazoa</taxon>
        <taxon>Chordata</taxon>
        <taxon>Craniata</taxon>
        <taxon>Vertebrata</taxon>
        <taxon>Euteleostomi</taxon>
        <taxon>Actinopterygii</taxon>
        <taxon>Neopterygii</taxon>
        <taxon>Teleostei</taxon>
        <taxon>Ostariophysi</taxon>
        <taxon>Cypriniformes</taxon>
        <taxon>Cyprinidae</taxon>
        <taxon>Labeoninae</taxon>
        <taxon>Labeonini</taxon>
        <taxon>Cirrhinus</taxon>
    </lineage>
</organism>
<keyword evidence="5" id="KW-0732">Signal</keyword>
<dbReference type="GO" id="GO:0005886">
    <property type="term" value="C:plasma membrane"/>
    <property type="evidence" value="ECO:0007669"/>
    <property type="project" value="UniProtKB-SubCell"/>
</dbReference>
<reference evidence="13 14" key="1">
    <citation type="submission" date="2024-05" db="EMBL/GenBank/DDBJ databases">
        <title>Genome sequencing and assembly of Indian major carp, Cirrhinus mrigala (Hamilton, 1822).</title>
        <authorList>
            <person name="Mohindra V."/>
            <person name="Chowdhury L.M."/>
            <person name="Lal K."/>
            <person name="Jena J.K."/>
        </authorList>
    </citation>
    <scope>NUCLEOTIDE SEQUENCE [LARGE SCALE GENOMIC DNA]</scope>
    <source>
        <strain evidence="13">CM1030</strain>
        <tissue evidence="13">Blood</tissue>
    </source>
</reference>
<evidence type="ECO:0000256" key="10">
    <source>
        <dbReference type="ARBA" id="ARBA00023288"/>
    </source>
</evidence>
<evidence type="ECO:0000256" key="3">
    <source>
        <dbReference type="ARBA" id="ARBA00022475"/>
    </source>
</evidence>
<keyword evidence="8" id="KW-0325">Glycoprotein</keyword>
<dbReference type="InterPro" id="IPR001863">
    <property type="entry name" value="Glypican"/>
</dbReference>
<dbReference type="Proteomes" id="UP001529510">
    <property type="component" value="Unassembled WGS sequence"/>
</dbReference>
<evidence type="ECO:0000256" key="9">
    <source>
        <dbReference type="ARBA" id="ARBA00023207"/>
    </source>
</evidence>
<accession>A0ABD0PT23</accession>
<keyword evidence="4 12" id="KW-0336">GPI-anchor</keyword>
<evidence type="ECO:0000256" key="1">
    <source>
        <dbReference type="ARBA" id="ARBA00004609"/>
    </source>
</evidence>
<dbReference type="AlphaFoldDB" id="A0ABD0PT23"/>
<proteinExistence type="inferred from homology"/>
<dbReference type="PANTHER" id="PTHR10822">
    <property type="entry name" value="GLYPICAN"/>
    <property type="match status" value="1"/>
</dbReference>
<dbReference type="GO" id="GO:0098552">
    <property type="term" value="C:side of membrane"/>
    <property type="evidence" value="ECO:0007669"/>
    <property type="project" value="UniProtKB-KW"/>
</dbReference>
<comment type="caution">
    <text evidence="13">The sequence shown here is derived from an EMBL/GenBank/DDBJ whole genome shotgun (WGS) entry which is preliminary data.</text>
</comment>
<dbReference type="PANTHER" id="PTHR10822:SF25">
    <property type="entry name" value="GLYPICAN-4"/>
    <property type="match status" value="1"/>
</dbReference>
<evidence type="ECO:0000313" key="13">
    <source>
        <dbReference type="EMBL" id="KAL0175801.1"/>
    </source>
</evidence>
<dbReference type="EMBL" id="JAMKFB020000014">
    <property type="protein sequence ID" value="KAL0175801.1"/>
    <property type="molecule type" value="Genomic_DNA"/>
</dbReference>
<evidence type="ECO:0000256" key="2">
    <source>
        <dbReference type="ARBA" id="ARBA00010260"/>
    </source>
</evidence>
<gene>
    <name evidence="13" type="ORF">M9458_028131</name>
</gene>
<evidence type="ECO:0000256" key="4">
    <source>
        <dbReference type="ARBA" id="ARBA00022622"/>
    </source>
</evidence>
<keyword evidence="7 12" id="KW-0472">Membrane</keyword>
<evidence type="ECO:0000256" key="11">
    <source>
        <dbReference type="RuleBase" id="RU003518"/>
    </source>
</evidence>
<comment type="similarity">
    <text evidence="2 11">Belongs to the glypican family.</text>
</comment>
<evidence type="ECO:0000256" key="12">
    <source>
        <dbReference type="RuleBase" id="RU003519"/>
    </source>
</evidence>
<keyword evidence="6 12" id="KW-0654">Proteoglycan</keyword>
<evidence type="ECO:0000256" key="7">
    <source>
        <dbReference type="ARBA" id="ARBA00023136"/>
    </source>
</evidence>